<dbReference type="EMBL" id="RKLQ01000001">
    <property type="protein sequence ID" value="MBX0303394.1"/>
    <property type="molecule type" value="Genomic_DNA"/>
</dbReference>
<evidence type="ECO:0000256" key="1">
    <source>
        <dbReference type="SAM" id="MobiDB-lite"/>
    </source>
</evidence>
<dbReference type="PROSITE" id="PS51257">
    <property type="entry name" value="PROKAR_LIPOPROTEIN"/>
    <property type="match status" value="1"/>
</dbReference>
<feature type="region of interest" description="Disordered" evidence="1">
    <location>
        <begin position="30"/>
        <end position="60"/>
    </location>
</feature>
<dbReference type="RefSeq" id="WP_220587602.1">
    <property type="nucleotide sequence ID" value="NZ_RKLQ01000001.1"/>
</dbReference>
<proteinExistence type="predicted"/>
<keyword evidence="3" id="KW-1185">Reference proteome</keyword>
<evidence type="ECO:0000313" key="2">
    <source>
        <dbReference type="EMBL" id="MBX0303394.1"/>
    </source>
</evidence>
<organism evidence="2 3">
    <name type="scientific">Haloarcula salinisoli</name>
    <dbReference type="NCBI Taxonomy" id="2487746"/>
    <lineage>
        <taxon>Archaea</taxon>
        <taxon>Methanobacteriati</taxon>
        <taxon>Methanobacteriota</taxon>
        <taxon>Stenosarchaea group</taxon>
        <taxon>Halobacteria</taxon>
        <taxon>Halobacteriales</taxon>
        <taxon>Haloarculaceae</taxon>
        <taxon>Haloarcula</taxon>
    </lineage>
</organism>
<dbReference type="Proteomes" id="UP000783863">
    <property type="component" value="Unassembled WGS sequence"/>
</dbReference>
<name>A0A8J7YIM6_9EURY</name>
<reference evidence="2" key="1">
    <citation type="submission" date="2021-06" db="EMBL/GenBank/DDBJ databases">
        <title>Halomicroarcula sp. F24A a new haloarchaeum isolated from saline soil.</title>
        <authorList>
            <person name="Duran-Viseras A."/>
            <person name="Sanchez-Porro C."/>
            <person name="Ventosa A."/>
        </authorList>
    </citation>
    <scope>NUCLEOTIDE SEQUENCE</scope>
    <source>
        <strain evidence="2">F24A</strain>
    </source>
</reference>
<protein>
    <submittedName>
        <fullName evidence="2">Uncharacterized protein</fullName>
    </submittedName>
</protein>
<gene>
    <name evidence="2" type="ORF">EGD98_06885</name>
</gene>
<feature type="compositionally biased region" description="Low complexity" evidence="1">
    <location>
        <begin position="37"/>
        <end position="49"/>
    </location>
</feature>
<evidence type="ECO:0000313" key="3">
    <source>
        <dbReference type="Proteomes" id="UP000783863"/>
    </source>
</evidence>
<comment type="caution">
    <text evidence="2">The sequence shown here is derived from an EMBL/GenBank/DDBJ whole genome shotgun (WGS) entry which is preliminary data.</text>
</comment>
<sequence length="309" mass="33294">MDRREYVAATVGLLTAGSAGCLRLSSADTGTPSANRTAAAATQTQTGTAPDRGDEETNARADTVPEWAGWIPASGLQNSGRSLFSIDVETAAASFPSEDIERYEITDTSTRYGGETEVTREVFVENSWGNKGAYVYFGSFTEEAVLSYWNKRSPDSEYRGFAIISDKIGISENVVINNKAYDCLDAKYGDTAALGSRESGWERVLAAAAGSTIIEAQAGDLFELRESTLQSDVQLSARTIDPISTETASVQCYLLFDSASTASSVVQDEQQPLVADITDNGETLVSLEQQGPMVVGTFESPEFYYGYPW</sequence>
<accession>A0A8J7YIM6</accession>
<dbReference type="AlphaFoldDB" id="A0A8J7YIM6"/>